<keyword evidence="2" id="KW-1185">Reference proteome</keyword>
<dbReference type="Proteomes" id="UP000799049">
    <property type="component" value="Unassembled WGS sequence"/>
</dbReference>
<comment type="caution">
    <text evidence="1">The sequence shown here is derived from an EMBL/GenBank/DDBJ whole genome shotgun (WGS) entry which is preliminary data.</text>
</comment>
<organism evidence="1 2">
    <name type="scientific">Andalucia godoyi</name>
    <name type="common">Flagellate</name>
    <dbReference type="NCBI Taxonomy" id="505711"/>
    <lineage>
        <taxon>Eukaryota</taxon>
        <taxon>Discoba</taxon>
        <taxon>Jakobida</taxon>
        <taxon>Andalucina</taxon>
        <taxon>Andaluciidae</taxon>
        <taxon>Andalucia</taxon>
    </lineage>
</organism>
<sequence>MCFSVNILIRRLMKTQKKFRNAIEAGSRVWREFESFCSSCVSLHSVPLSSIPLRLHQFCSAFLISLANFVRQISVEHKISFGLMDQREILVTQRIGSVCSEWQQTIGVKSATVCKMACAFKRTCPNSHVEWVQPSLDEPDTEDNEQRKNLSLFKKESEDFKCVVWDETDPQRQESVASLQFCSSLSVRNLVSYDSVVLDRPSKRVALNESARPWFTKWFGDFATLIDGDGEGITVDIVDSGCDLHQFQDVNSSLGTFSGKSFVNNAWFIDVDGHGTHVARIIRQILQNAACSLPRHWTDTAEELLTILLKQSTGV</sequence>
<proteinExistence type="predicted"/>
<evidence type="ECO:0000313" key="1">
    <source>
        <dbReference type="EMBL" id="KAF0852652.1"/>
    </source>
</evidence>
<dbReference type="AlphaFoldDB" id="A0A8K0AGT8"/>
<reference evidence="1" key="1">
    <citation type="submission" date="2019-09" db="EMBL/GenBank/DDBJ databases">
        <title>The Mitochondrial Proteome of the Jakobid, Andalucia godoyi, a Protist With the Most Gene-Rich and Bacteria-Like Mitochondrial Genome.</title>
        <authorList>
            <person name="Gray M.W."/>
            <person name="Burger G."/>
            <person name="Derelle R."/>
            <person name="Klimes V."/>
            <person name="Leger M."/>
            <person name="Sarrasin M."/>
            <person name="Vlcek C."/>
            <person name="Roger A.J."/>
            <person name="Elias M."/>
            <person name="Lang B.F."/>
        </authorList>
    </citation>
    <scope>NUCLEOTIDE SEQUENCE</scope>
    <source>
        <strain evidence="1">And28</strain>
    </source>
</reference>
<evidence type="ECO:0000313" key="2">
    <source>
        <dbReference type="Proteomes" id="UP000799049"/>
    </source>
</evidence>
<dbReference type="GO" id="GO:0006508">
    <property type="term" value="P:proteolysis"/>
    <property type="evidence" value="ECO:0007669"/>
    <property type="project" value="InterPro"/>
</dbReference>
<dbReference type="SUPFAM" id="SSF52743">
    <property type="entry name" value="Subtilisin-like"/>
    <property type="match status" value="1"/>
</dbReference>
<dbReference type="InterPro" id="IPR036852">
    <property type="entry name" value="Peptidase_S8/S53_dom_sf"/>
</dbReference>
<gene>
    <name evidence="1" type="ORF">ANDGO_08779</name>
</gene>
<dbReference type="EMBL" id="VRVR01000023">
    <property type="protein sequence ID" value="KAF0852652.1"/>
    <property type="molecule type" value="Genomic_DNA"/>
</dbReference>
<dbReference type="Gene3D" id="3.40.50.200">
    <property type="entry name" value="Peptidase S8/S53 domain"/>
    <property type="match status" value="1"/>
</dbReference>
<dbReference type="GO" id="GO:0004252">
    <property type="term" value="F:serine-type endopeptidase activity"/>
    <property type="evidence" value="ECO:0007669"/>
    <property type="project" value="InterPro"/>
</dbReference>
<protein>
    <submittedName>
        <fullName evidence="1">Putative mitochondrial C-terminal Peptidase_S8_Subtilisin domain-containing protein</fullName>
    </submittedName>
</protein>
<name>A0A8K0AGT8_ANDGO</name>
<accession>A0A8K0AGT8</accession>